<proteinExistence type="predicted"/>
<dbReference type="Proteomes" id="UP001642405">
    <property type="component" value="Unassembled WGS sequence"/>
</dbReference>
<evidence type="ECO:0000256" key="1">
    <source>
        <dbReference type="ARBA" id="ARBA00004141"/>
    </source>
</evidence>
<feature type="compositionally biased region" description="Basic residues" evidence="5">
    <location>
        <begin position="437"/>
        <end position="449"/>
    </location>
</feature>
<feature type="transmembrane region" description="Helical" evidence="6">
    <location>
        <begin position="549"/>
        <end position="570"/>
    </location>
</feature>
<evidence type="ECO:0000256" key="2">
    <source>
        <dbReference type="ARBA" id="ARBA00022692"/>
    </source>
</evidence>
<evidence type="ECO:0000313" key="7">
    <source>
        <dbReference type="EMBL" id="CAK7217783.1"/>
    </source>
</evidence>
<organism evidence="7 8">
    <name type="scientific">Sporothrix curviconia</name>
    <dbReference type="NCBI Taxonomy" id="1260050"/>
    <lineage>
        <taxon>Eukaryota</taxon>
        <taxon>Fungi</taxon>
        <taxon>Dikarya</taxon>
        <taxon>Ascomycota</taxon>
        <taxon>Pezizomycotina</taxon>
        <taxon>Sordariomycetes</taxon>
        <taxon>Sordariomycetidae</taxon>
        <taxon>Ophiostomatales</taxon>
        <taxon>Ophiostomataceae</taxon>
        <taxon>Sporothrix</taxon>
    </lineage>
</organism>
<evidence type="ECO:0000256" key="3">
    <source>
        <dbReference type="ARBA" id="ARBA00022989"/>
    </source>
</evidence>
<feature type="transmembrane region" description="Helical" evidence="6">
    <location>
        <begin position="50"/>
        <end position="70"/>
    </location>
</feature>
<feature type="transmembrane region" description="Helical" evidence="6">
    <location>
        <begin position="582"/>
        <end position="605"/>
    </location>
</feature>
<dbReference type="InterPro" id="IPR003689">
    <property type="entry name" value="ZIP"/>
</dbReference>
<feature type="compositionally biased region" description="Polar residues" evidence="5">
    <location>
        <begin position="181"/>
        <end position="190"/>
    </location>
</feature>
<keyword evidence="3 6" id="KW-1133">Transmembrane helix</keyword>
<feature type="transmembrane region" description="Helical" evidence="6">
    <location>
        <begin position="12"/>
        <end position="38"/>
    </location>
</feature>
<evidence type="ECO:0000256" key="6">
    <source>
        <dbReference type="SAM" id="Phobius"/>
    </source>
</evidence>
<accession>A0ABP0BDY2</accession>
<feature type="region of interest" description="Disordered" evidence="5">
    <location>
        <begin position="126"/>
        <end position="192"/>
    </location>
</feature>
<feature type="transmembrane region" description="Helical" evidence="6">
    <location>
        <begin position="633"/>
        <end position="653"/>
    </location>
</feature>
<sequence length="686" mass="73921">MATDISNDTRGWILCAISSIACVAGACIVCVDIFIRMLPGMKTFNIQDSSAFLSASLSLSFGVMIFSSLFSMLPSSKKYLINDGQIEQVAGLLMIVGFGGGFVGMQIVSRIIHRFMPSHVVDCDHTHEDDAEDEDGDLHDHNHAPGHSHGHSHDHHHDSPESTHLRVGNKPRSVNRKYFRQGSNPETESTPLLAGVDGAMANHLSSATQPDVQRQVSLTRSDVPVGAAHTAASAATPQHYDDAEATSMPALRPRRSLTSLRRPSMMEVRNRVISFVKDVKSNCDEFGPCYGYTDPCGQECKRNIALRAPAAIRSAFTHPPKQAQSTSALARDASGGLEHPNWEASISVVPEESSGDISSSSSSRNNNDAVRSASPGASGTVRRHHAHHDPRDNEEIQEGEDADFTASAGESSTNVSDIDIHNNTNIPSKDNKEHQHSQGHSRHSHHGHHAHDEHEHEHGHEHEHNHDHDHYYGEEEHEGCTNMGAHGDGTAEEEDLEAAHSHGHASVHHHHVPANAFLSIGLQTVLAIGLHKLPEGFITFATNHANPALGFNVFLALFVHNIAEGFAMALPLYMALGSRLRAIAWATALGGLSQPIGAACAAVWLRYLAHRNDARNGGGGDSDEDPGTANGTAYGILFAITGGIMVAVALQLFVEGLTIHHNRQLTIGFAFLGMMLLGLCNAIGTH</sequence>
<keyword evidence="4 6" id="KW-0472">Membrane</keyword>
<dbReference type="EMBL" id="CAWUHB010000014">
    <property type="protein sequence ID" value="CAK7217783.1"/>
    <property type="molecule type" value="Genomic_DNA"/>
</dbReference>
<comment type="subcellular location">
    <subcellularLocation>
        <location evidence="1">Membrane</location>
        <topology evidence="1">Multi-pass membrane protein</topology>
    </subcellularLocation>
</comment>
<evidence type="ECO:0000256" key="5">
    <source>
        <dbReference type="SAM" id="MobiDB-lite"/>
    </source>
</evidence>
<feature type="compositionally biased region" description="Basic and acidic residues" evidence="5">
    <location>
        <begin position="450"/>
        <end position="474"/>
    </location>
</feature>
<comment type="caution">
    <text evidence="7">The sequence shown here is derived from an EMBL/GenBank/DDBJ whole genome shotgun (WGS) entry which is preliminary data.</text>
</comment>
<evidence type="ECO:0000313" key="8">
    <source>
        <dbReference type="Proteomes" id="UP001642405"/>
    </source>
</evidence>
<reference evidence="7 8" key="1">
    <citation type="submission" date="2024-01" db="EMBL/GenBank/DDBJ databases">
        <authorList>
            <person name="Allen C."/>
            <person name="Tagirdzhanova G."/>
        </authorList>
    </citation>
    <scope>NUCLEOTIDE SEQUENCE [LARGE SCALE GENOMIC DNA]</scope>
</reference>
<feature type="compositionally biased region" description="Polar residues" evidence="5">
    <location>
        <begin position="408"/>
        <end position="428"/>
    </location>
</feature>
<dbReference type="PANTHER" id="PTHR11040:SF210">
    <property type="entry name" value="ZINC-REGULATED TRANSPORTER 3"/>
    <property type="match status" value="1"/>
</dbReference>
<protein>
    <submittedName>
        <fullName evidence="7">Zinc transporter</fullName>
    </submittedName>
</protein>
<keyword evidence="8" id="KW-1185">Reference proteome</keyword>
<feature type="compositionally biased region" description="Basic residues" evidence="5">
    <location>
        <begin position="144"/>
        <end position="154"/>
    </location>
</feature>
<dbReference type="Pfam" id="PF02535">
    <property type="entry name" value="Zip"/>
    <property type="match status" value="2"/>
</dbReference>
<evidence type="ECO:0000256" key="4">
    <source>
        <dbReference type="ARBA" id="ARBA00023136"/>
    </source>
</evidence>
<feature type="transmembrane region" description="Helical" evidence="6">
    <location>
        <begin position="90"/>
        <end position="108"/>
    </location>
</feature>
<keyword evidence="2 6" id="KW-0812">Transmembrane</keyword>
<feature type="compositionally biased region" description="Basic residues" evidence="5">
    <location>
        <begin position="167"/>
        <end position="179"/>
    </location>
</feature>
<gene>
    <name evidence="7" type="primary">ZRT3</name>
    <name evidence="7" type="ORF">SCUCBS95973_003261</name>
</gene>
<name>A0ABP0BDY2_9PEZI</name>
<dbReference type="PANTHER" id="PTHR11040">
    <property type="entry name" value="ZINC/IRON TRANSPORTER"/>
    <property type="match status" value="1"/>
</dbReference>
<feature type="compositionally biased region" description="Low complexity" evidence="5">
    <location>
        <begin position="355"/>
        <end position="374"/>
    </location>
</feature>
<feature type="region of interest" description="Disordered" evidence="5">
    <location>
        <begin position="316"/>
        <end position="507"/>
    </location>
</feature>
<feature type="compositionally biased region" description="Basic and acidic residues" evidence="5">
    <location>
        <begin position="155"/>
        <end position="164"/>
    </location>
</feature>
<feature type="transmembrane region" description="Helical" evidence="6">
    <location>
        <begin position="665"/>
        <end position="684"/>
    </location>
</feature>